<dbReference type="Proteomes" id="UP000035088">
    <property type="component" value="Unassembled WGS sequence"/>
</dbReference>
<dbReference type="AlphaFoldDB" id="G7H0G9"/>
<proteinExistence type="predicted"/>
<name>G7H0G9_9ACTN</name>
<dbReference type="STRING" id="1073574.GOARA_036_00760"/>
<feature type="chain" id="PRO_5003495302" description="DUF5642 domain-containing protein" evidence="1">
    <location>
        <begin position="19"/>
        <end position="218"/>
    </location>
</feature>
<accession>G7H0G9</accession>
<protein>
    <recommendedName>
        <fullName evidence="4">DUF5642 domain-containing protein</fullName>
    </recommendedName>
</protein>
<evidence type="ECO:0000256" key="1">
    <source>
        <dbReference type="SAM" id="SignalP"/>
    </source>
</evidence>
<reference evidence="2 3" key="1">
    <citation type="submission" date="2011-11" db="EMBL/GenBank/DDBJ databases">
        <title>Whole genome shotgun sequence of Gordonia araii NBRC 100433.</title>
        <authorList>
            <person name="Yoshida Y."/>
            <person name="Hosoyama A."/>
            <person name="Tsuchikane K."/>
            <person name="Katsumata H."/>
            <person name="Yamazaki S."/>
            <person name="Fujita N."/>
        </authorList>
    </citation>
    <scope>NUCLEOTIDE SEQUENCE [LARGE SCALE GENOMIC DNA]</scope>
    <source>
        <strain evidence="2 3">NBRC 100433</strain>
    </source>
</reference>
<evidence type="ECO:0000313" key="3">
    <source>
        <dbReference type="Proteomes" id="UP000035088"/>
    </source>
</evidence>
<keyword evidence="3" id="KW-1185">Reference proteome</keyword>
<evidence type="ECO:0000313" key="2">
    <source>
        <dbReference type="EMBL" id="GAB09344.1"/>
    </source>
</evidence>
<keyword evidence="1" id="KW-0732">Signal</keyword>
<feature type="signal peptide" evidence="1">
    <location>
        <begin position="1"/>
        <end position="18"/>
    </location>
</feature>
<evidence type="ECO:0008006" key="4">
    <source>
        <dbReference type="Google" id="ProtNLM"/>
    </source>
</evidence>
<dbReference type="EMBL" id="BAEE01000036">
    <property type="protein sequence ID" value="GAB09344.1"/>
    <property type="molecule type" value="Genomic_DNA"/>
</dbReference>
<comment type="caution">
    <text evidence="2">The sequence shown here is derived from an EMBL/GenBank/DDBJ whole genome shotgun (WGS) entry which is preliminary data.</text>
</comment>
<sequence>MSSLAVMALAAITMSACAIDGDPHDSLVHRSVDPAAFPVEQGTDVTPVPPGQLTAIVGDITGHPVGAQIVPPDCAPQQISPAPTSTVVQTGFGRPPAPGAPPPAYTTVITRTGDSLDDVAATVGRCAEYRRSAGVEVLVTQRVLAQVPSVRRATTVGYSRTEATPGAGQPVTTTLLVAQRGNVRVYATRRAVGADQVGREADSALIRLFEAATAAGLR</sequence>
<gene>
    <name evidence="2" type="ORF">GOARA_036_00760</name>
</gene>
<organism evidence="2 3">
    <name type="scientific">Gordonia araii NBRC 100433</name>
    <dbReference type="NCBI Taxonomy" id="1073574"/>
    <lineage>
        <taxon>Bacteria</taxon>
        <taxon>Bacillati</taxon>
        <taxon>Actinomycetota</taxon>
        <taxon>Actinomycetes</taxon>
        <taxon>Mycobacteriales</taxon>
        <taxon>Gordoniaceae</taxon>
        <taxon>Gordonia</taxon>
    </lineage>
</organism>